<keyword evidence="1" id="KW-0732">Signal</keyword>
<dbReference type="RefSeq" id="WP_214624222.1">
    <property type="nucleotide sequence ID" value="NZ_JAHGAW010000008.1"/>
</dbReference>
<name>A0A9X1IS09_9SPHN</name>
<dbReference type="InterPro" id="IPR029058">
    <property type="entry name" value="AB_hydrolase_fold"/>
</dbReference>
<dbReference type="GO" id="GO:0016787">
    <property type="term" value="F:hydrolase activity"/>
    <property type="evidence" value="ECO:0007669"/>
    <property type="project" value="UniProtKB-KW"/>
</dbReference>
<dbReference type="InterPro" id="IPR050583">
    <property type="entry name" value="Mycobacterial_A85_antigen"/>
</dbReference>
<dbReference type="SUPFAM" id="SSF53474">
    <property type="entry name" value="alpha/beta-Hydrolases"/>
    <property type="match status" value="1"/>
</dbReference>
<accession>A0A9X1IS09</accession>
<comment type="caution">
    <text evidence="2">The sequence shown here is derived from an EMBL/GenBank/DDBJ whole genome shotgun (WGS) entry which is preliminary data.</text>
</comment>
<dbReference type="AlphaFoldDB" id="A0A9X1IS09"/>
<protein>
    <submittedName>
        <fullName evidence="2">Alpha/beta fold hydrolase</fullName>
    </submittedName>
</protein>
<dbReference type="InterPro" id="IPR000801">
    <property type="entry name" value="Esterase-like"/>
</dbReference>
<dbReference type="EMBL" id="JAHGAW010000008">
    <property type="protein sequence ID" value="MBT2187978.1"/>
    <property type="molecule type" value="Genomic_DNA"/>
</dbReference>
<dbReference type="Proteomes" id="UP001138757">
    <property type="component" value="Unassembled WGS sequence"/>
</dbReference>
<reference evidence="2" key="1">
    <citation type="submission" date="2021-05" db="EMBL/GenBank/DDBJ databases">
        <title>Genome of Sphingobium sp. strain.</title>
        <authorList>
            <person name="Fan R."/>
        </authorList>
    </citation>
    <scope>NUCLEOTIDE SEQUENCE</scope>
    <source>
        <strain evidence="2">H33</strain>
    </source>
</reference>
<dbReference type="Gene3D" id="3.40.50.1820">
    <property type="entry name" value="alpha/beta hydrolase"/>
    <property type="match status" value="2"/>
</dbReference>
<keyword evidence="2" id="KW-0378">Hydrolase</keyword>
<sequence length="338" mass="36972">MRVGTALRRMAAASIMAGLVLSAPAAAQVAIERIKVHSPSVEGNLEGNSADRDVIVVLPPSYGKESKKRYPVVYFLHGFSATAERYDAVVKFGEAMEGEAARGHEMILVVPDSYTKHGGSMYSDSATVGNFEGFIARDLVAYVDGHYRTLARRDARGLAGHSMGGYGTFKIGMKYPGVFSSLYAMSACCLLPQPMTPERGKALEMLTPEEVLKGDFSVRAMFASAAAWSPAPDKAPLFVDLPTRNGEPDRRVMAQWAANAPDIMIPQYASSLKTMTAIAMDVGDKDTLLGSNQDMDRQLTRFGVTHKFETYDGDHMNHMPLRFRDFVLPFFAEHLATK</sequence>
<evidence type="ECO:0000313" key="3">
    <source>
        <dbReference type="Proteomes" id="UP001138757"/>
    </source>
</evidence>
<dbReference type="PANTHER" id="PTHR48098">
    <property type="entry name" value="ENTEROCHELIN ESTERASE-RELATED"/>
    <property type="match status" value="1"/>
</dbReference>
<feature type="signal peptide" evidence="1">
    <location>
        <begin position="1"/>
        <end position="27"/>
    </location>
</feature>
<dbReference type="Pfam" id="PF00756">
    <property type="entry name" value="Esterase"/>
    <property type="match status" value="1"/>
</dbReference>
<proteinExistence type="predicted"/>
<keyword evidence="3" id="KW-1185">Reference proteome</keyword>
<dbReference type="GO" id="GO:0016747">
    <property type="term" value="F:acyltransferase activity, transferring groups other than amino-acyl groups"/>
    <property type="evidence" value="ECO:0007669"/>
    <property type="project" value="TreeGrafter"/>
</dbReference>
<dbReference type="PANTHER" id="PTHR48098:SF1">
    <property type="entry name" value="DIACYLGLYCEROL ACYLTRANSFERASE_MYCOLYLTRANSFERASE AG85A"/>
    <property type="match status" value="1"/>
</dbReference>
<feature type="chain" id="PRO_5040957564" evidence="1">
    <location>
        <begin position="28"/>
        <end position="338"/>
    </location>
</feature>
<evidence type="ECO:0000256" key="1">
    <source>
        <dbReference type="SAM" id="SignalP"/>
    </source>
</evidence>
<evidence type="ECO:0000313" key="2">
    <source>
        <dbReference type="EMBL" id="MBT2187978.1"/>
    </source>
</evidence>
<organism evidence="2 3">
    <name type="scientific">Sphingobium nicotianae</name>
    <dbReference type="NCBI Taxonomy" id="2782607"/>
    <lineage>
        <taxon>Bacteria</taxon>
        <taxon>Pseudomonadati</taxon>
        <taxon>Pseudomonadota</taxon>
        <taxon>Alphaproteobacteria</taxon>
        <taxon>Sphingomonadales</taxon>
        <taxon>Sphingomonadaceae</taxon>
        <taxon>Sphingobium</taxon>
    </lineage>
</organism>
<gene>
    <name evidence="2" type="ORF">KK488_13570</name>
</gene>